<dbReference type="InterPro" id="IPR036872">
    <property type="entry name" value="CH_dom_sf"/>
</dbReference>
<accession>A0A146YNP8</accession>
<feature type="compositionally biased region" description="Polar residues" evidence="2">
    <location>
        <begin position="562"/>
        <end position="583"/>
    </location>
</feature>
<dbReference type="Pfam" id="PF17820">
    <property type="entry name" value="PDZ_6"/>
    <property type="match status" value="1"/>
</dbReference>
<dbReference type="Proteomes" id="UP000265000">
    <property type="component" value="Unplaced"/>
</dbReference>
<organism evidence="5">
    <name type="scientific">Fundulus heteroclitus</name>
    <name type="common">Killifish</name>
    <name type="synonym">Mummichog</name>
    <dbReference type="NCBI Taxonomy" id="8078"/>
    <lineage>
        <taxon>Eukaryota</taxon>
        <taxon>Metazoa</taxon>
        <taxon>Chordata</taxon>
        <taxon>Craniata</taxon>
        <taxon>Vertebrata</taxon>
        <taxon>Euteleostomi</taxon>
        <taxon>Actinopterygii</taxon>
        <taxon>Neopterygii</taxon>
        <taxon>Teleostei</taxon>
        <taxon>Neoteleostei</taxon>
        <taxon>Acanthomorphata</taxon>
        <taxon>Ovalentaria</taxon>
        <taxon>Atherinomorphae</taxon>
        <taxon>Cyprinodontiformes</taxon>
        <taxon>Fundulidae</taxon>
        <taxon>Fundulus</taxon>
    </lineage>
</organism>
<keyword evidence="7" id="KW-1185">Reference proteome</keyword>
<feature type="region of interest" description="Disordered" evidence="2">
    <location>
        <begin position="348"/>
        <end position="398"/>
    </location>
</feature>
<feature type="compositionally biased region" description="Polar residues" evidence="2">
    <location>
        <begin position="369"/>
        <end position="378"/>
    </location>
</feature>
<evidence type="ECO:0000256" key="2">
    <source>
        <dbReference type="SAM" id="MobiDB-lite"/>
    </source>
</evidence>
<feature type="region of interest" description="Disordered" evidence="2">
    <location>
        <begin position="229"/>
        <end position="262"/>
    </location>
</feature>
<evidence type="ECO:0000259" key="3">
    <source>
        <dbReference type="PROSITE" id="PS50021"/>
    </source>
</evidence>
<reference evidence="6" key="2">
    <citation type="submission" date="2025-05" db="UniProtKB">
        <authorList>
            <consortium name="Ensembl"/>
        </authorList>
    </citation>
    <scope>IDENTIFICATION</scope>
</reference>
<dbReference type="GeneTree" id="ENSGT00950000183159"/>
<dbReference type="EMBL" id="GCES01030602">
    <property type="protein sequence ID" value="JAR55721.1"/>
    <property type="molecule type" value="Transcribed_RNA"/>
</dbReference>
<name>A0A146YNP8_FUNHE</name>
<dbReference type="InterPro" id="IPR029978">
    <property type="entry name" value="LMO-7"/>
</dbReference>
<dbReference type="AlphaFoldDB" id="A0A146YNP8"/>
<dbReference type="GO" id="GO:0023051">
    <property type="term" value="P:regulation of signaling"/>
    <property type="evidence" value="ECO:0007669"/>
    <property type="project" value="InterPro"/>
</dbReference>
<feature type="region of interest" description="Disordered" evidence="2">
    <location>
        <begin position="562"/>
        <end position="619"/>
    </location>
</feature>
<feature type="region of interest" description="Disordered" evidence="2">
    <location>
        <begin position="529"/>
        <end position="549"/>
    </location>
</feature>
<dbReference type="InterPro" id="IPR001478">
    <property type="entry name" value="PDZ"/>
</dbReference>
<dbReference type="InterPro" id="IPR031865">
    <property type="entry name" value="DUF4757"/>
</dbReference>
<protein>
    <submittedName>
        <fullName evidence="6">LIM domain 7b</fullName>
    </submittedName>
    <submittedName>
        <fullName evidence="5">LIM domain only protein</fullName>
    </submittedName>
</protein>
<dbReference type="Pfam" id="PF00307">
    <property type="entry name" value="CH"/>
    <property type="match status" value="1"/>
</dbReference>
<evidence type="ECO:0000259" key="4">
    <source>
        <dbReference type="PROSITE" id="PS50106"/>
    </source>
</evidence>
<feature type="region of interest" description="Disordered" evidence="2">
    <location>
        <begin position="903"/>
        <end position="933"/>
    </location>
</feature>
<dbReference type="PROSITE" id="PS50021">
    <property type="entry name" value="CH"/>
    <property type="match status" value="1"/>
</dbReference>
<dbReference type="GO" id="GO:0001947">
    <property type="term" value="P:heart looping"/>
    <property type="evidence" value="ECO:0007669"/>
    <property type="project" value="Ensembl"/>
</dbReference>
<dbReference type="GO" id="GO:0030155">
    <property type="term" value="P:regulation of cell adhesion"/>
    <property type="evidence" value="ECO:0007669"/>
    <property type="project" value="InterPro"/>
</dbReference>
<dbReference type="SMART" id="SM00033">
    <property type="entry name" value="CH"/>
    <property type="match status" value="1"/>
</dbReference>
<dbReference type="SUPFAM" id="SSF50156">
    <property type="entry name" value="PDZ domain-like"/>
    <property type="match status" value="1"/>
</dbReference>
<dbReference type="PANTHER" id="PTHR46767">
    <property type="entry name" value="LIM DOMAIN ONLY PROTEIN 7"/>
    <property type="match status" value="1"/>
</dbReference>
<evidence type="ECO:0000256" key="1">
    <source>
        <dbReference type="SAM" id="Coils"/>
    </source>
</evidence>
<dbReference type="Ensembl" id="ENSFHET00000033465.1">
    <property type="protein sequence ID" value="ENSFHEP00000016106.1"/>
    <property type="gene ID" value="ENSFHEG00000017831.1"/>
</dbReference>
<dbReference type="STRING" id="8078.ENSFHEP00000016106"/>
<dbReference type="Gene3D" id="1.10.418.10">
    <property type="entry name" value="Calponin-like domain"/>
    <property type="match status" value="1"/>
</dbReference>
<evidence type="ECO:0000313" key="5">
    <source>
        <dbReference type="EMBL" id="JAR55721.1"/>
    </source>
</evidence>
<keyword evidence="1" id="KW-0175">Coiled coil</keyword>
<feature type="compositionally biased region" description="Polar residues" evidence="2">
    <location>
        <begin position="632"/>
        <end position="646"/>
    </location>
</feature>
<dbReference type="Gene3D" id="2.30.42.10">
    <property type="match status" value="1"/>
</dbReference>
<dbReference type="SUPFAM" id="SSF47576">
    <property type="entry name" value="Calponin-homology domain, CH-domain"/>
    <property type="match status" value="1"/>
</dbReference>
<dbReference type="Pfam" id="PF15949">
    <property type="entry name" value="DUF4757"/>
    <property type="match status" value="1"/>
</dbReference>
<evidence type="ECO:0000313" key="7">
    <source>
        <dbReference type="Proteomes" id="UP000265000"/>
    </source>
</evidence>
<dbReference type="FunFam" id="1.10.418.10:FF:000038">
    <property type="entry name" value="LIM and calponin homology domains-containing protein 1"/>
    <property type="match status" value="1"/>
</dbReference>
<feature type="compositionally biased region" description="Polar residues" evidence="2">
    <location>
        <begin position="388"/>
        <end position="398"/>
    </location>
</feature>
<feature type="compositionally biased region" description="Polar residues" evidence="2">
    <location>
        <begin position="683"/>
        <end position="697"/>
    </location>
</feature>
<dbReference type="InterPro" id="IPR036034">
    <property type="entry name" value="PDZ_sf"/>
</dbReference>
<proteinExistence type="predicted"/>
<feature type="compositionally biased region" description="Polar residues" evidence="2">
    <location>
        <begin position="907"/>
        <end position="924"/>
    </location>
</feature>
<reference evidence="5" key="1">
    <citation type="submission" date="2015-01" db="EMBL/GenBank/DDBJ databases">
        <title>EvidentialGene: Evidence-directed Construction of Complete mRNA Transcriptomes without Genomes.</title>
        <authorList>
            <person name="Gilbert D.G."/>
        </authorList>
    </citation>
    <scope>NUCLEOTIDE SEQUENCE</scope>
</reference>
<feature type="domain" description="PDZ" evidence="4">
    <location>
        <begin position="723"/>
        <end position="784"/>
    </location>
</feature>
<dbReference type="InterPro" id="IPR001715">
    <property type="entry name" value="CH_dom"/>
</dbReference>
<evidence type="ECO:0000313" key="6">
    <source>
        <dbReference type="Ensembl" id="ENSFHEP00000016106.1"/>
    </source>
</evidence>
<feature type="domain" description="Calponin-homology (CH)" evidence="3">
    <location>
        <begin position="12"/>
        <end position="129"/>
    </location>
</feature>
<dbReference type="SMART" id="SM00228">
    <property type="entry name" value="PDZ"/>
    <property type="match status" value="1"/>
</dbReference>
<feature type="coiled-coil region" evidence="1">
    <location>
        <begin position="933"/>
        <end position="972"/>
    </location>
</feature>
<dbReference type="InterPro" id="IPR041489">
    <property type="entry name" value="PDZ_6"/>
</dbReference>
<dbReference type="PROSITE" id="PS50106">
    <property type="entry name" value="PDZ"/>
    <property type="match status" value="1"/>
</dbReference>
<sequence>MEWRQQSSVSCEDAFTETQRWIQEVTGKSFGCSDFRAALENGVLLCDLINQLKPGIIKRVNRLSTPIAGLDNVNVFLKACGKLGLNESQLFHPGDLQDLSTRVTLRRDESQRRLKNVLITIYWLGRKAQLDTFYSGPQLNFKAFEGLLGLALSKALEEGSYSFVKDGGYKECHYTEGEESLQTGQSYDRGSSVDGFECVDRRAVRLNEEGFESDAEAEQVYKMDSAKVLSQQNKGHIPAPLRRKQGREERAVGHTSQLPRSKSLSDIPMVYPVRKVSNGNAISDKGQDSSLPRDWNQEIERNYSVAARDSEAKWQDDLTRWKNRRRSTKSELYRRSFEREHIFKQTTNGSVTNYEGDEAPGGPIKRDQSSWWHSSSPRPYSVSPAKPLSSNLRPHTRGHLTSSYATEAPFISQSHSQGSQLGAKPDSGGSFMGEGPYFASLVSGGKGGVTTPSPHQAFTSQTQVKAVGSQFTFNSTSGQAQSVLPNHISSPVKLAQPELFDTKEANWSNNPASYLFSFDPKEKTFSPNAVGQSGVDGTGSDWSNPLTPKAYLDSAQDGAAYQQESAGISKSLSRNTAWSSSASLPRGYRRSEGSTRLSSAVTAKPFEAKPSRMSSLPRQYSADDCQSLMFNTQQSHPSSTKPSLKRQTAAAHLRGQYQASVRQKKANQARQNATGQKEEVNGRRSTQMHPQPYTKQQPCHNKSLALGYNASPDLSKVDHSDMRVSLTLRPNSLPDFGFQTHWDSTGVRIKYIQPGSPAEHCQLCVDDEVVTVDGVAVARMTYSQWKDKIASSLQTGNLTMDIRRYGVDDWGTNKGSHPNQSGQSKLTLNLTSAAPVLIGRSDHHANNAASTVQADIQESQLNGQTDDVTQEKATVGVFSGNATKARHKENNITRENQKKREEFFTQKGGSESAISDIQVPSLNPSSSSWSWDHEEDRRRQEKWQEEQERLLQEQYRRDQEKLEAEWQRAQQDAMESEILRENTAEVGSSRGTFATSQLYVNGLTKETKEKLNLGREDRKKAELNQNNMITEKDWAEGSHGFAQLSHAHRAMSMSTPALSGTHRQTRSFVDPRKRGVTVSKAERQRQQILEEMKKRTQLLTDNSWIRQRSGSFHKEPIDVGISMKRYESLDNLDILHQSPDSAATFTYPRPHSSAGGYGALSRNPSSRYSTGSISFQRNINTESSHHASVWAAIDTSEEQRLESRFASKTGGPTATTAISNSSPLLPTCDQHTVLQIQE</sequence>
<feature type="region of interest" description="Disordered" evidence="2">
    <location>
        <begin position="632"/>
        <end position="697"/>
    </location>
</feature>
<dbReference type="CDD" id="cd00136">
    <property type="entry name" value="PDZ_canonical"/>
    <property type="match status" value="1"/>
</dbReference>
<dbReference type="PANTHER" id="PTHR46767:SF2">
    <property type="entry name" value="LIM DOMAIN 7B"/>
    <property type="match status" value="1"/>
</dbReference>